<dbReference type="EMBL" id="NCXK01000014">
    <property type="protein sequence ID" value="PAK77667.1"/>
    <property type="molecule type" value="Genomic_DNA"/>
</dbReference>
<feature type="compositionally biased region" description="Pro residues" evidence="1">
    <location>
        <begin position="28"/>
        <end position="40"/>
    </location>
</feature>
<dbReference type="Gene3D" id="3.10.450.70">
    <property type="entry name" value="Disulphide bond isomerase, DsbC/G, N-terminal"/>
    <property type="match status" value="1"/>
</dbReference>
<reference evidence="3 4" key="1">
    <citation type="submission" date="2017-04" db="EMBL/GenBank/DDBJ databases">
        <title>Kefir bacterial isolates.</title>
        <authorList>
            <person name="Kim Y."/>
            <person name="Blasche S."/>
            <person name="Patil K.R."/>
        </authorList>
    </citation>
    <scope>NUCLEOTIDE SEQUENCE [LARGE SCALE GENOMIC DNA]</scope>
    <source>
        <strain evidence="3 4">KR</strain>
    </source>
</reference>
<proteinExistence type="predicted"/>
<dbReference type="InterPro" id="IPR051470">
    <property type="entry name" value="Thiol:disulfide_interchange"/>
</dbReference>
<dbReference type="GO" id="GO:0042597">
    <property type="term" value="C:periplasmic space"/>
    <property type="evidence" value="ECO:0007669"/>
    <property type="project" value="InterPro"/>
</dbReference>
<sequence length="325" mass="34457">MRHSRNALLAATTLVALSTLAQAQQCPTLPPVEVTPPLPVPSGTADTGPVLRPTPTVPTPRLIPAGEIAASPALRRITSTGAKVYEIGNHVMNHGLQGVYAVNGDIFRVFYLTPDGQALIGGVLWEQDGHNVTRDTIAPIKGAIPTVTITAGKTAAGQNGTSVDGRILSPEQVRRVAQANIGLEGRDGLPRLTMVIDPLCPWSIRALNTLEPFVARGQIQLALLPIAINDHENGNASTPAATALLSAVPYEMQATWQKIIDLHHVADDMPRTDEAALHLQQNMAVANAIGVPGTPTFIWRDKAGATHVTEGLPGDVEQLIRELGR</sequence>
<feature type="compositionally biased region" description="Low complexity" evidence="1">
    <location>
        <begin position="49"/>
        <end position="59"/>
    </location>
</feature>
<dbReference type="SUPFAM" id="SSF52833">
    <property type="entry name" value="Thioredoxin-like"/>
    <property type="match status" value="1"/>
</dbReference>
<feature type="region of interest" description="Disordered" evidence="1">
    <location>
        <begin position="28"/>
        <end position="59"/>
    </location>
</feature>
<evidence type="ECO:0000313" key="4">
    <source>
        <dbReference type="Proteomes" id="UP000216151"/>
    </source>
</evidence>
<evidence type="ECO:0000256" key="2">
    <source>
        <dbReference type="SAM" id="SignalP"/>
    </source>
</evidence>
<dbReference type="OrthoDB" id="12976at2"/>
<evidence type="ECO:0000256" key="1">
    <source>
        <dbReference type="SAM" id="MobiDB-lite"/>
    </source>
</evidence>
<organism evidence="3 4">
    <name type="scientific">Acetobacter fabarum</name>
    <dbReference type="NCBI Taxonomy" id="483199"/>
    <lineage>
        <taxon>Bacteria</taxon>
        <taxon>Pseudomonadati</taxon>
        <taxon>Pseudomonadota</taxon>
        <taxon>Alphaproteobacteria</taxon>
        <taxon>Acetobacterales</taxon>
        <taxon>Acetobacteraceae</taxon>
        <taxon>Acetobacter</taxon>
    </lineage>
</organism>
<feature type="signal peptide" evidence="2">
    <location>
        <begin position="1"/>
        <end position="23"/>
    </location>
</feature>
<dbReference type="Proteomes" id="UP000216151">
    <property type="component" value="Unassembled WGS sequence"/>
</dbReference>
<dbReference type="AlphaFoldDB" id="A0A269XWI4"/>
<comment type="caution">
    <text evidence="3">The sequence shown here is derived from an EMBL/GenBank/DDBJ whole genome shotgun (WGS) entry which is preliminary data.</text>
</comment>
<feature type="chain" id="PRO_5012876756" description="Thiol:disulfide interchange protein" evidence="2">
    <location>
        <begin position="24"/>
        <end position="325"/>
    </location>
</feature>
<dbReference type="InterPro" id="IPR009094">
    <property type="entry name" value="DiS-bond_isomerase_DsbC/G_N_sf"/>
</dbReference>
<dbReference type="PANTHER" id="PTHR35272:SF3">
    <property type="entry name" value="THIOL:DISULFIDE INTERCHANGE PROTEIN DSBC"/>
    <property type="match status" value="1"/>
</dbReference>
<accession>A0A269XWI4</accession>
<evidence type="ECO:0008006" key="5">
    <source>
        <dbReference type="Google" id="ProtNLM"/>
    </source>
</evidence>
<keyword evidence="4" id="KW-1185">Reference proteome</keyword>
<dbReference type="RefSeq" id="WP_095350052.1">
    <property type="nucleotide sequence ID" value="NZ_NCXK01000014.1"/>
</dbReference>
<dbReference type="PANTHER" id="PTHR35272">
    <property type="entry name" value="THIOL:DISULFIDE INTERCHANGE PROTEIN DSBC-RELATED"/>
    <property type="match status" value="1"/>
</dbReference>
<gene>
    <name evidence="3" type="ORF">B8X00_10035</name>
</gene>
<name>A0A269XWI4_9PROT</name>
<dbReference type="Gene3D" id="3.40.30.10">
    <property type="entry name" value="Glutaredoxin"/>
    <property type="match status" value="1"/>
</dbReference>
<evidence type="ECO:0000313" key="3">
    <source>
        <dbReference type="EMBL" id="PAK77667.1"/>
    </source>
</evidence>
<dbReference type="InterPro" id="IPR036249">
    <property type="entry name" value="Thioredoxin-like_sf"/>
</dbReference>
<protein>
    <recommendedName>
        <fullName evidence="5">Thiol:disulfide interchange protein</fullName>
    </recommendedName>
</protein>
<keyword evidence="2" id="KW-0732">Signal</keyword>